<evidence type="ECO:0000256" key="2">
    <source>
        <dbReference type="SAM" id="MobiDB-lite"/>
    </source>
</evidence>
<organism evidence="4 5">
    <name type="scientific">Sphingobium wenxiniae (strain DSM 21828 / CGMCC 1.7748 / JZ-1)</name>
    <dbReference type="NCBI Taxonomy" id="595605"/>
    <lineage>
        <taxon>Bacteria</taxon>
        <taxon>Pseudomonadati</taxon>
        <taxon>Pseudomonadota</taxon>
        <taxon>Alphaproteobacteria</taxon>
        <taxon>Sphingomonadales</taxon>
        <taxon>Sphingomonadaceae</taxon>
        <taxon>Sphingobium</taxon>
    </lineage>
</organism>
<dbReference type="GO" id="GO:0016620">
    <property type="term" value="F:oxidoreductase activity, acting on the aldehyde or oxo group of donors, NAD or NADP as acceptor"/>
    <property type="evidence" value="ECO:0007669"/>
    <property type="project" value="InterPro"/>
</dbReference>
<dbReference type="PANTHER" id="PTHR43111">
    <property type="entry name" value="ALDEHYDE DEHYDROGENASE B-RELATED"/>
    <property type="match status" value="1"/>
</dbReference>
<dbReference type="NCBIfam" id="TIGR02278">
    <property type="entry name" value="PaaN-DH"/>
    <property type="match status" value="1"/>
</dbReference>
<evidence type="ECO:0000313" key="5">
    <source>
        <dbReference type="Proteomes" id="UP000316624"/>
    </source>
</evidence>
<comment type="caution">
    <text evidence="4">The sequence shown here is derived from an EMBL/GenBank/DDBJ whole genome shotgun (WGS) entry which is preliminary data.</text>
</comment>
<evidence type="ECO:0000313" key="4">
    <source>
        <dbReference type="EMBL" id="TWH91570.1"/>
    </source>
</evidence>
<dbReference type="EMBL" id="VLKK01000014">
    <property type="protein sequence ID" value="TWH91570.1"/>
    <property type="molecule type" value="Genomic_DNA"/>
</dbReference>
<proteinExistence type="predicted"/>
<keyword evidence="5" id="KW-1185">Reference proteome</keyword>
<feature type="domain" description="Aldehyde dehydrogenase" evidence="3">
    <location>
        <begin position="38"/>
        <end position="485"/>
    </location>
</feature>
<dbReference type="SUPFAM" id="SSF53720">
    <property type="entry name" value="ALDH-like"/>
    <property type="match status" value="1"/>
</dbReference>
<dbReference type="Gene3D" id="3.40.605.10">
    <property type="entry name" value="Aldehyde Dehydrogenase, Chain A, domain 1"/>
    <property type="match status" value="1"/>
</dbReference>
<dbReference type="GO" id="GO:0016787">
    <property type="term" value="F:hydrolase activity"/>
    <property type="evidence" value="ECO:0007669"/>
    <property type="project" value="UniProtKB-KW"/>
</dbReference>
<dbReference type="InterPro" id="IPR016163">
    <property type="entry name" value="Ald_DH_C"/>
</dbReference>
<name>A0A562K827_SPHWJ</name>
<protein>
    <submittedName>
        <fullName evidence="4">Oxepin-CoA hydrolase/3-oxo-5,6-dehydrosuberyl-CoA semialdehyde dehydrogenase</fullName>
    </submittedName>
</protein>
<sequence length="514" mass="53976">MNNVIALKSYAADRWLAEGEGAELVSAIDGATVALMPGVADVREMIDHARRVGGPALRAMTFRQRGEMLKAAAAAISERKAELYALSSFTGATKGDSAFDIEGGIGTFFVYASKAKTLPDAHFMLEGGRETLSKGDFLGQHVLAPLIGVAVHINAYNFPVWGMLEKLAPTLLAGMPAIIKPATFGSYLTEAAFRIMIESGALPTGSVQLLLGDTSDLLDLLDGQDSVAFTGSAATANRLKTHPNIVKNTVRFAAEQDSLNASILGMDAGPGTPEFDLYVKEVAREMTQKAGQKCTAIRRALVPTSMLDSVQNALISRLGNATIGDPRDETTRLGALAGIPQRADVIANLGKLTAEAEVVFGGEVPELHGNLAKGAFFEPTLLRCENPDAAEAVHSIEAFGPVCTLMPYRDADDAIMLAKKGKGSLALSIFSHDRGVTVDLVKGVSTFHGRVMIVDRDNAEHSTGHGAAMPHLQHGGPGRAGGGAELGGTIGMLPYMQRSAIQGSEALISAVAES</sequence>
<accession>A0A562K827</accession>
<gene>
    <name evidence="4" type="ORF">IQ35_03083</name>
</gene>
<dbReference type="InterPro" id="IPR016162">
    <property type="entry name" value="Ald_DH_N"/>
</dbReference>
<reference evidence="4 5" key="1">
    <citation type="journal article" date="2015" name="Stand. Genomic Sci.">
        <title>Genomic Encyclopedia of Bacterial and Archaeal Type Strains, Phase III: the genomes of soil and plant-associated and newly described type strains.</title>
        <authorList>
            <person name="Whitman W.B."/>
            <person name="Woyke T."/>
            <person name="Klenk H.P."/>
            <person name="Zhou Y."/>
            <person name="Lilburn T.G."/>
            <person name="Beck B.J."/>
            <person name="De Vos P."/>
            <person name="Vandamme P."/>
            <person name="Eisen J.A."/>
            <person name="Garrity G."/>
            <person name="Hugenholtz P."/>
            <person name="Kyrpides N.C."/>
        </authorList>
    </citation>
    <scope>NUCLEOTIDE SEQUENCE [LARGE SCALE GENOMIC DNA]</scope>
    <source>
        <strain evidence="4 5">CGMCC 1.7748</strain>
    </source>
</reference>
<dbReference type="InterPro" id="IPR011966">
    <property type="entry name" value="PaaN-DH"/>
</dbReference>
<keyword evidence="4" id="KW-0378">Hydrolase</keyword>
<dbReference type="InterPro" id="IPR016161">
    <property type="entry name" value="Ald_DH/histidinol_DH"/>
</dbReference>
<dbReference type="Pfam" id="PF00171">
    <property type="entry name" value="Aldedh"/>
    <property type="match status" value="1"/>
</dbReference>
<evidence type="ECO:0000256" key="1">
    <source>
        <dbReference type="ARBA" id="ARBA00023002"/>
    </source>
</evidence>
<evidence type="ECO:0000259" key="3">
    <source>
        <dbReference type="Pfam" id="PF00171"/>
    </source>
</evidence>
<dbReference type="InterPro" id="IPR015590">
    <property type="entry name" value="Aldehyde_DH_dom"/>
</dbReference>
<dbReference type="AlphaFoldDB" id="A0A562K827"/>
<dbReference type="PANTHER" id="PTHR43111:SF1">
    <property type="entry name" value="ALDEHYDE DEHYDROGENASE B-RELATED"/>
    <property type="match status" value="1"/>
</dbReference>
<dbReference type="Gene3D" id="3.40.309.10">
    <property type="entry name" value="Aldehyde Dehydrogenase, Chain A, domain 2"/>
    <property type="match status" value="1"/>
</dbReference>
<keyword evidence="1" id="KW-0560">Oxidoreductase</keyword>
<dbReference type="RefSeq" id="WP_145074640.1">
    <property type="nucleotide sequence ID" value="NZ_JACIIY010000025.1"/>
</dbReference>
<dbReference type="NCBIfam" id="NF008868">
    <property type="entry name" value="PRK11903.1"/>
    <property type="match status" value="1"/>
</dbReference>
<dbReference type="Proteomes" id="UP000316624">
    <property type="component" value="Unassembled WGS sequence"/>
</dbReference>
<feature type="region of interest" description="Disordered" evidence="2">
    <location>
        <begin position="461"/>
        <end position="481"/>
    </location>
</feature>